<feature type="domain" description="ShKT" evidence="6">
    <location>
        <begin position="536"/>
        <end position="570"/>
    </location>
</feature>
<dbReference type="InterPro" id="IPR008922">
    <property type="entry name" value="Di-copper_centre_dom_sf"/>
</dbReference>
<dbReference type="Pfam" id="PF01549">
    <property type="entry name" value="ShK"/>
    <property type="match status" value="2"/>
</dbReference>
<feature type="region of interest" description="Disordered" evidence="4">
    <location>
        <begin position="608"/>
        <end position="629"/>
    </location>
</feature>
<keyword evidence="1" id="KW-0479">Metal-binding</keyword>
<feature type="disulfide bond" evidence="3">
    <location>
        <begin position="476"/>
        <end position="510"/>
    </location>
</feature>
<dbReference type="Proteomes" id="UP000218231">
    <property type="component" value="Unassembled WGS sequence"/>
</dbReference>
<dbReference type="Pfam" id="PF00264">
    <property type="entry name" value="Tyrosinase"/>
    <property type="match status" value="3"/>
</dbReference>
<evidence type="ECO:0000259" key="6">
    <source>
        <dbReference type="PROSITE" id="PS51670"/>
    </source>
</evidence>
<keyword evidence="5" id="KW-0732">Signal</keyword>
<keyword evidence="2" id="KW-0186">Copper</keyword>
<dbReference type="EMBL" id="LIAE01006922">
    <property type="protein sequence ID" value="PAV83807.1"/>
    <property type="molecule type" value="Genomic_DNA"/>
</dbReference>
<dbReference type="PROSITE" id="PS00498">
    <property type="entry name" value="TYROSINASE_2"/>
    <property type="match status" value="1"/>
</dbReference>
<dbReference type="SMART" id="SM00254">
    <property type="entry name" value="ShKT"/>
    <property type="match status" value="2"/>
</dbReference>
<feature type="chain" id="PRO_5012900722" description="ShKT domain-containing protein" evidence="5">
    <location>
        <begin position="25"/>
        <end position="1119"/>
    </location>
</feature>
<evidence type="ECO:0000256" key="5">
    <source>
        <dbReference type="SAM" id="SignalP"/>
    </source>
</evidence>
<feature type="compositionally biased region" description="Basic and acidic residues" evidence="4">
    <location>
        <begin position="609"/>
        <end position="629"/>
    </location>
</feature>
<dbReference type="OrthoDB" id="6132182at2759"/>
<dbReference type="InterPro" id="IPR002227">
    <property type="entry name" value="Tyrosinase_Cu-bd"/>
</dbReference>
<dbReference type="AlphaFoldDB" id="A0A2A2LCL9"/>
<dbReference type="SUPFAM" id="SSF48056">
    <property type="entry name" value="Di-copper centre-containing domain"/>
    <property type="match status" value="2"/>
</dbReference>
<sequence>MKLIFRGIHCILFTLLLFLNTVSCDNDTYVIDKSKPYADPCAMMQGIDAMMCKQIRKWDDDVKLSQSFVTPPIYDLELELAVKKSKKIRLPPGMQLTELTELNGSFTAADFAQIESTIYQCMDIRCLCDYLEGAFDNNGGCTLPNGKFLQKSYRKEYRLLTQEERDKLHNALWEMKNSGEYDKFSRIHRKVENGGAHAGPAFLPWHREFLKRVEFSLKQVDPSISLPYIDWTLDSSLDNSKDSILFSKYLLGEPNGPTGYLVNGPFVNWRTIENCRVTYTNPALTPEFAHGIGHMFVGGDMGLIPTSSNDPIFLFHHTFLDSIYEEWRQKKQSRAERERIYPGDFPDCANAVHFRGANMYPFVPMKNIDGLTNKYTDNIYEYAPRPTCSVIRPETCGSDISRRFLFCDLSHIYPRCSSKLKPGAKCDYYSKGEEPCYGGKCENGVCVLNNEEETTRKVTPITATAASATIKPLEDCYNEHKCCAAWAAKGECQKNEGYMGQMCPASCGLCSPSYQLIDAKKKATPAPKRCENTDECSNENVCCPLWALRGDCTKAFDYMSCNCRISCSLCETTKYDYGSCVDYDARCPAWGLLGECQVDLSNKAVASNKDNKRPEFSGKAERKEYRQLTNEERQKVNSAFWVLKHELSATAHAGPGFLPYHREFLLRLELMLRKVDPDISLPYIDLTLDSNLDDPKQSVLFSNDLMGDTNGPSGLVADGPFKDWPTTTGGQGIERAVGVEGKGYPMTDGKVKELLSGNLTNWLGYSVPQQGCFIDDPLNTIEFLSGDNNIFIGGTMKNIRTQFDDPLAIMSMAFIDMLWEQFRQTKQSPEQREADYPSDEVLCESHHHFLSHVMYPFDKMTVKDGLSNSYTEQFYTYSPRPTCSEQNIHGCRSRFLFCDFSYGEPRCSSKLKPQSSCDNYHRGEAACFQTECTNKICPQSDQVSFSAPALGSHTPTEVAPATSRVTTDVPVVKITTMMATDVPPPTTEAPQRPQAAVAADVPASTSPPQVGFAAGTSTQTVMIDIQTALLLPKMVSAAHMDFGWRRIAARVARDVLQQDWKNANSVDHSPVHCLIFQFKRFHDHQPMLEMSGGRMVNGSNQLSFNKIGSNQHQTPLEDE</sequence>
<dbReference type="InterPro" id="IPR050316">
    <property type="entry name" value="Tyrosinase/Hemocyanin"/>
</dbReference>
<dbReference type="PANTHER" id="PTHR11474:SF126">
    <property type="entry name" value="TYROSINASE-LIKE PROTEIN TYR-1-RELATED"/>
    <property type="match status" value="1"/>
</dbReference>
<evidence type="ECO:0000256" key="4">
    <source>
        <dbReference type="SAM" id="MobiDB-lite"/>
    </source>
</evidence>
<comment type="caution">
    <text evidence="3">Lacks conserved residue(s) required for the propagation of feature annotation.</text>
</comment>
<keyword evidence="8" id="KW-1185">Reference proteome</keyword>
<accession>A0A2A2LCL9</accession>
<keyword evidence="3" id="KW-1015">Disulfide bond</keyword>
<dbReference type="GO" id="GO:0016491">
    <property type="term" value="F:oxidoreductase activity"/>
    <property type="evidence" value="ECO:0007669"/>
    <property type="project" value="InterPro"/>
</dbReference>
<dbReference type="PROSITE" id="PS00497">
    <property type="entry name" value="TYROSINASE_1"/>
    <property type="match status" value="1"/>
</dbReference>
<dbReference type="Gene3D" id="1.10.1280.10">
    <property type="entry name" value="Di-copper center containing domain from catechol oxidase"/>
    <property type="match status" value="3"/>
</dbReference>
<dbReference type="STRING" id="2018661.A0A2A2LCL9"/>
<feature type="disulfide bond" evidence="3">
    <location>
        <begin position="536"/>
        <end position="570"/>
    </location>
</feature>
<dbReference type="InterPro" id="IPR003582">
    <property type="entry name" value="ShKT_dom"/>
</dbReference>
<evidence type="ECO:0000256" key="1">
    <source>
        <dbReference type="ARBA" id="ARBA00022723"/>
    </source>
</evidence>
<comment type="caution">
    <text evidence="7">The sequence shown here is derived from an EMBL/GenBank/DDBJ whole genome shotgun (WGS) entry which is preliminary data.</text>
</comment>
<evidence type="ECO:0000313" key="7">
    <source>
        <dbReference type="EMBL" id="PAV83807.1"/>
    </source>
</evidence>
<evidence type="ECO:0000256" key="2">
    <source>
        <dbReference type="ARBA" id="ARBA00023008"/>
    </source>
</evidence>
<feature type="domain" description="ShKT" evidence="6">
    <location>
        <begin position="476"/>
        <end position="510"/>
    </location>
</feature>
<organism evidence="7 8">
    <name type="scientific">Diploscapter pachys</name>
    <dbReference type="NCBI Taxonomy" id="2018661"/>
    <lineage>
        <taxon>Eukaryota</taxon>
        <taxon>Metazoa</taxon>
        <taxon>Ecdysozoa</taxon>
        <taxon>Nematoda</taxon>
        <taxon>Chromadorea</taxon>
        <taxon>Rhabditida</taxon>
        <taxon>Rhabditina</taxon>
        <taxon>Rhabditomorpha</taxon>
        <taxon>Rhabditoidea</taxon>
        <taxon>Rhabditidae</taxon>
        <taxon>Diploscapter</taxon>
    </lineage>
</organism>
<proteinExistence type="predicted"/>
<feature type="signal peptide" evidence="5">
    <location>
        <begin position="1"/>
        <end position="24"/>
    </location>
</feature>
<name>A0A2A2LCL9_9BILA</name>
<reference evidence="7 8" key="1">
    <citation type="journal article" date="2017" name="Curr. Biol.">
        <title>Genome architecture and evolution of a unichromosomal asexual nematode.</title>
        <authorList>
            <person name="Fradin H."/>
            <person name="Zegar C."/>
            <person name="Gutwein M."/>
            <person name="Lucas J."/>
            <person name="Kovtun M."/>
            <person name="Corcoran D."/>
            <person name="Baugh L.R."/>
            <person name="Kiontke K."/>
            <person name="Gunsalus K."/>
            <person name="Fitch D.H."/>
            <person name="Piano F."/>
        </authorList>
    </citation>
    <scope>NUCLEOTIDE SEQUENCE [LARGE SCALE GENOMIC DNA]</scope>
    <source>
        <strain evidence="7">PF1309</strain>
    </source>
</reference>
<dbReference type="PROSITE" id="PS51670">
    <property type="entry name" value="SHKT"/>
    <property type="match status" value="2"/>
</dbReference>
<dbReference type="GO" id="GO:0046872">
    <property type="term" value="F:metal ion binding"/>
    <property type="evidence" value="ECO:0007669"/>
    <property type="project" value="UniProtKB-KW"/>
</dbReference>
<dbReference type="PANTHER" id="PTHR11474">
    <property type="entry name" value="TYROSINASE FAMILY MEMBER"/>
    <property type="match status" value="1"/>
</dbReference>
<feature type="region of interest" description="Disordered" evidence="4">
    <location>
        <begin position="1099"/>
        <end position="1119"/>
    </location>
</feature>
<gene>
    <name evidence="7" type="ORF">WR25_17642</name>
</gene>
<evidence type="ECO:0000313" key="8">
    <source>
        <dbReference type="Proteomes" id="UP000218231"/>
    </source>
</evidence>
<protein>
    <recommendedName>
        <fullName evidence="6">ShKT domain-containing protein</fullName>
    </recommendedName>
</protein>
<evidence type="ECO:0000256" key="3">
    <source>
        <dbReference type="PROSITE-ProRule" id="PRU01005"/>
    </source>
</evidence>